<dbReference type="InterPro" id="IPR001647">
    <property type="entry name" value="HTH_TetR"/>
</dbReference>
<evidence type="ECO:0000256" key="2">
    <source>
        <dbReference type="PROSITE-ProRule" id="PRU00335"/>
    </source>
</evidence>
<dbReference type="PRINTS" id="PR00455">
    <property type="entry name" value="HTHTETR"/>
</dbReference>
<dbReference type="InterPro" id="IPR009057">
    <property type="entry name" value="Homeodomain-like_sf"/>
</dbReference>
<keyword evidence="1 2" id="KW-0238">DNA-binding</keyword>
<dbReference type="PANTHER" id="PTHR30055:SF226">
    <property type="entry name" value="HTH-TYPE TRANSCRIPTIONAL REGULATOR PKSA"/>
    <property type="match status" value="1"/>
</dbReference>
<comment type="caution">
    <text evidence="4">The sequence shown here is derived from an EMBL/GenBank/DDBJ whole genome shotgun (WGS) entry which is preliminary data.</text>
</comment>
<dbReference type="GO" id="GO:0000976">
    <property type="term" value="F:transcription cis-regulatory region binding"/>
    <property type="evidence" value="ECO:0007669"/>
    <property type="project" value="TreeGrafter"/>
</dbReference>
<proteinExistence type="predicted"/>
<dbReference type="Pfam" id="PF00440">
    <property type="entry name" value="TetR_N"/>
    <property type="match status" value="1"/>
</dbReference>
<gene>
    <name evidence="4" type="ORF">KCX82_22130</name>
</gene>
<dbReference type="SUPFAM" id="SSF48498">
    <property type="entry name" value="Tetracyclin repressor-like, C-terminal domain"/>
    <property type="match status" value="1"/>
</dbReference>
<feature type="DNA-binding region" description="H-T-H motif" evidence="2">
    <location>
        <begin position="31"/>
        <end position="50"/>
    </location>
</feature>
<evidence type="ECO:0000259" key="3">
    <source>
        <dbReference type="PROSITE" id="PS50977"/>
    </source>
</evidence>
<evidence type="ECO:0000313" key="4">
    <source>
        <dbReference type="EMBL" id="MBR0600572.1"/>
    </source>
</evidence>
<reference evidence="4" key="2">
    <citation type="submission" date="2021-04" db="EMBL/GenBank/DDBJ databases">
        <authorList>
            <person name="Liu J."/>
        </authorList>
    </citation>
    <scope>NUCLEOTIDE SEQUENCE</scope>
    <source>
        <strain evidence="4">BAD-6</strain>
    </source>
</reference>
<dbReference type="InterPro" id="IPR023772">
    <property type="entry name" value="DNA-bd_HTH_TetR-type_CS"/>
</dbReference>
<evidence type="ECO:0000313" key="5">
    <source>
        <dbReference type="Proteomes" id="UP000675664"/>
    </source>
</evidence>
<keyword evidence="5" id="KW-1185">Reference proteome</keyword>
<dbReference type="InterPro" id="IPR036271">
    <property type="entry name" value="Tet_transcr_reg_TetR-rel_C_sf"/>
</dbReference>
<organism evidence="4 5">
    <name type="scientific">Sinanaerobacter chloroacetimidivorans</name>
    <dbReference type="NCBI Taxonomy" id="2818044"/>
    <lineage>
        <taxon>Bacteria</taxon>
        <taxon>Bacillati</taxon>
        <taxon>Bacillota</taxon>
        <taxon>Clostridia</taxon>
        <taxon>Peptostreptococcales</taxon>
        <taxon>Anaerovoracaceae</taxon>
        <taxon>Sinanaerobacter</taxon>
    </lineage>
</organism>
<feature type="domain" description="HTH tetR-type" evidence="3">
    <location>
        <begin position="8"/>
        <end position="68"/>
    </location>
</feature>
<dbReference type="Gene3D" id="1.10.357.10">
    <property type="entry name" value="Tetracycline Repressor, domain 2"/>
    <property type="match status" value="1"/>
</dbReference>
<dbReference type="InterPro" id="IPR050109">
    <property type="entry name" value="HTH-type_TetR-like_transc_reg"/>
</dbReference>
<dbReference type="PROSITE" id="PS50977">
    <property type="entry name" value="HTH_TETR_2"/>
    <property type="match status" value="1"/>
</dbReference>
<dbReference type="SUPFAM" id="SSF46689">
    <property type="entry name" value="Homeodomain-like"/>
    <property type="match status" value="1"/>
</dbReference>
<protein>
    <submittedName>
        <fullName evidence="4">TetR/AcrR family transcriptional regulator</fullName>
    </submittedName>
</protein>
<dbReference type="PANTHER" id="PTHR30055">
    <property type="entry name" value="HTH-TYPE TRANSCRIPTIONAL REGULATOR RUTR"/>
    <property type="match status" value="1"/>
</dbReference>
<name>A0A8J7W431_9FIRM</name>
<reference evidence="4" key="1">
    <citation type="submission" date="2021-04" db="EMBL/GenBank/DDBJ databases">
        <title>Sinoanaerobacter chloroacetimidivorans sp. nov., an obligate anaerobic bacterium isolated from anaerobic sludge.</title>
        <authorList>
            <person name="Bao Y."/>
        </authorList>
    </citation>
    <scope>NUCLEOTIDE SEQUENCE</scope>
    <source>
        <strain evidence="4">BAD-6</strain>
    </source>
</reference>
<dbReference type="Proteomes" id="UP000675664">
    <property type="component" value="Unassembled WGS sequence"/>
</dbReference>
<dbReference type="RefSeq" id="WP_227020653.1">
    <property type="nucleotide sequence ID" value="NZ_JAGSND010000035.1"/>
</dbReference>
<dbReference type="GO" id="GO:0003700">
    <property type="term" value="F:DNA-binding transcription factor activity"/>
    <property type="evidence" value="ECO:0007669"/>
    <property type="project" value="TreeGrafter"/>
</dbReference>
<dbReference type="EMBL" id="JAGSND010000035">
    <property type="protein sequence ID" value="MBR0600572.1"/>
    <property type="molecule type" value="Genomic_DNA"/>
</dbReference>
<dbReference type="PROSITE" id="PS01081">
    <property type="entry name" value="HTH_TETR_1"/>
    <property type="match status" value="1"/>
</dbReference>
<dbReference type="AlphaFoldDB" id="A0A8J7W431"/>
<accession>A0A8J7W431</accession>
<sequence length="194" mass="21701">MKREEKKQETVNRIIDAAICLFSEKGYEATTVAEITEMAGVAKGTFFNYFKAKEELLIKFQKSLFFNELKILNDKPGPYAPRILALVKEIGDSMDGNRTQMRLALQRFLTTNTTESNKGGLMAKAEAMIPLFEKGQQSGEFTSTIPPAIMARTALQIYLGALLSWSTGTENDGLGEQLLMAFQIFLEGIQNERK</sequence>
<evidence type="ECO:0000256" key="1">
    <source>
        <dbReference type="ARBA" id="ARBA00023125"/>
    </source>
</evidence>